<keyword evidence="3 6" id="KW-1133">Transmembrane helix</keyword>
<comment type="caution">
    <text evidence="8">The sequence shown here is derived from an EMBL/GenBank/DDBJ whole genome shotgun (WGS) entry which is preliminary data.</text>
</comment>
<dbReference type="GO" id="GO:0005743">
    <property type="term" value="C:mitochondrial inner membrane"/>
    <property type="evidence" value="ECO:0007669"/>
    <property type="project" value="TreeGrafter"/>
</dbReference>
<dbReference type="InterPro" id="IPR011527">
    <property type="entry name" value="ABC1_TM_dom"/>
</dbReference>
<dbReference type="GO" id="GO:0015421">
    <property type="term" value="F:ABC-type oligopeptide transporter activity"/>
    <property type="evidence" value="ECO:0007669"/>
    <property type="project" value="TreeGrafter"/>
</dbReference>
<gene>
    <name evidence="8" type="ORF">CYMTET_52292</name>
</gene>
<evidence type="ECO:0000256" key="1">
    <source>
        <dbReference type="ARBA" id="ARBA00004141"/>
    </source>
</evidence>
<dbReference type="EMBL" id="LGRX02034497">
    <property type="protein sequence ID" value="KAK3237646.1"/>
    <property type="molecule type" value="Genomic_DNA"/>
</dbReference>
<evidence type="ECO:0000313" key="8">
    <source>
        <dbReference type="EMBL" id="KAK3237646.1"/>
    </source>
</evidence>
<dbReference type="InterPro" id="IPR039421">
    <property type="entry name" value="Type_1_exporter"/>
</dbReference>
<evidence type="ECO:0000256" key="6">
    <source>
        <dbReference type="SAM" id="Phobius"/>
    </source>
</evidence>
<keyword evidence="9" id="KW-1185">Reference proteome</keyword>
<accession>A0AAE0BJC9</accession>
<keyword evidence="2 6" id="KW-0812">Transmembrane</keyword>
<dbReference type="AlphaFoldDB" id="A0AAE0BJC9"/>
<dbReference type="PANTHER" id="PTHR43394:SF1">
    <property type="entry name" value="ATP-BINDING CASSETTE SUB-FAMILY B MEMBER 10, MITOCHONDRIAL"/>
    <property type="match status" value="1"/>
</dbReference>
<proteinExistence type="predicted"/>
<evidence type="ECO:0000256" key="5">
    <source>
        <dbReference type="SAM" id="MobiDB-lite"/>
    </source>
</evidence>
<dbReference type="PROSITE" id="PS50929">
    <property type="entry name" value="ABC_TM1F"/>
    <property type="match status" value="1"/>
</dbReference>
<dbReference type="PANTHER" id="PTHR43394">
    <property type="entry name" value="ATP-DEPENDENT PERMEASE MDL1, MITOCHONDRIAL"/>
    <property type="match status" value="1"/>
</dbReference>
<dbReference type="GO" id="GO:0090374">
    <property type="term" value="P:oligopeptide export from mitochondrion"/>
    <property type="evidence" value="ECO:0007669"/>
    <property type="project" value="TreeGrafter"/>
</dbReference>
<name>A0AAE0BJC9_9CHLO</name>
<dbReference type="GO" id="GO:0005524">
    <property type="term" value="F:ATP binding"/>
    <property type="evidence" value="ECO:0007669"/>
    <property type="project" value="InterPro"/>
</dbReference>
<dbReference type="Pfam" id="PF00664">
    <property type="entry name" value="ABC_membrane"/>
    <property type="match status" value="1"/>
</dbReference>
<comment type="subcellular location">
    <subcellularLocation>
        <location evidence="1">Membrane</location>
        <topology evidence="1">Multi-pass membrane protein</topology>
    </subcellularLocation>
</comment>
<reference evidence="8 9" key="1">
    <citation type="journal article" date="2015" name="Genome Biol. Evol.">
        <title>Comparative Genomics of a Bacterivorous Green Alga Reveals Evolutionary Causalities and Consequences of Phago-Mixotrophic Mode of Nutrition.</title>
        <authorList>
            <person name="Burns J.A."/>
            <person name="Paasch A."/>
            <person name="Narechania A."/>
            <person name="Kim E."/>
        </authorList>
    </citation>
    <scope>NUCLEOTIDE SEQUENCE [LARGE SCALE GENOMIC DNA]</scope>
    <source>
        <strain evidence="8 9">PLY_AMNH</strain>
    </source>
</reference>
<sequence length="276" mass="30156">MESAVQEAPRPQAQVTRSRTSGASTSGSSAPRDGNTSATAPAAAKDAKKKNMGTGLIRLISLAGPEKSRIMVGCFFLIISSGATVIVPSIFGSVIDSNKDAHKSDSERKDALDKAIIELVVVVAIGSLSAMIRAYCFNYSGERVVAKLRNDLYRSLVRQELAFFDKTRTGELMNRLSSDTATLQDAATVNISMLLRYVLQILGSLVFMFIISWKLTLVMLAVVPFVAMGTAYYGMSIRKFRKEFQEADVQSPSKVQSTQIWWLTVLKLEAEKAARL</sequence>
<feature type="transmembrane region" description="Helical" evidence="6">
    <location>
        <begin position="217"/>
        <end position="235"/>
    </location>
</feature>
<dbReference type="Proteomes" id="UP001190700">
    <property type="component" value="Unassembled WGS sequence"/>
</dbReference>
<feature type="transmembrane region" description="Helical" evidence="6">
    <location>
        <begin position="194"/>
        <end position="211"/>
    </location>
</feature>
<evidence type="ECO:0000256" key="3">
    <source>
        <dbReference type="ARBA" id="ARBA00022989"/>
    </source>
</evidence>
<feature type="transmembrane region" description="Helical" evidence="6">
    <location>
        <begin position="70"/>
        <end position="95"/>
    </location>
</feature>
<evidence type="ECO:0000259" key="7">
    <source>
        <dbReference type="PROSITE" id="PS50929"/>
    </source>
</evidence>
<organism evidence="8 9">
    <name type="scientific">Cymbomonas tetramitiformis</name>
    <dbReference type="NCBI Taxonomy" id="36881"/>
    <lineage>
        <taxon>Eukaryota</taxon>
        <taxon>Viridiplantae</taxon>
        <taxon>Chlorophyta</taxon>
        <taxon>Pyramimonadophyceae</taxon>
        <taxon>Pyramimonadales</taxon>
        <taxon>Pyramimonadaceae</taxon>
        <taxon>Cymbomonas</taxon>
    </lineage>
</organism>
<keyword evidence="4 6" id="KW-0472">Membrane</keyword>
<dbReference type="InterPro" id="IPR036640">
    <property type="entry name" value="ABC1_TM_sf"/>
</dbReference>
<dbReference type="Gene3D" id="1.20.1560.10">
    <property type="entry name" value="ABC transporter type 1, transmembrane domain"/>
    <property type="match status" value="1"/>
</dbReference>
<evidence type="ECO:0000256" key="4">
    <source>
        <dbReference type="ARBA" id="ARBA00023136"/>
    </source>
</evidence>
<evidence type="ECO:0000313" key="9">
    <source>
        <dbReference type="Proteomes" id="UP001190700"/>
    </source>
</evidence>
<feature type="region of interest" description="Disordered" evidence="5">
    <location>
        <begin position="1"/>
        <end position="46"/>
    </location>
</feature>
<dbReference type="SUPFAM" id="SSF90123">
    <property type="entry name" value="ABC transporter transmembrane region"/>
    <property type="match status" value="1"/>
</dbReference>
<feature type="domain" description="ABC transmembrane type-1" evidence="7">
    <location>
        <begin position="72"/>
        <end position="247"/>
    </location>
</feature>
<feature type="compositionally biased region" description="Low complexity" evidence="5">
    <location>
        <begin position="17"/>
        <end position="30"/>
    </location>
</feature>
<protein>
    <recommendedName>
        <fullName evidence="7">ABC transmembrane type-1 domain-containing protein</fullName>
    </recommendedName>
</protein>
<evidence type="ECO:0000256" key="2">
    <source>
        <dbReference type="ARBA" id="ARBA00022692"/>
    </source>
</evidence>
<feature type="transmembrane region" description="Helical" evidence="6">
    <location>
        <begin position="115"/>
        <end position="136"/>
    </location>
</feature>